<keyword evidence="2" id="KW-1185">Reference proteome</keyword>
<dbReference type="AlphaFoldDB" id="A0A517ZV12"/>
<dbReference type="RefSeq" id="WP_145378799.1">
    <property type="nucleotide sequence ID" value="NZ_CP036276.1"/>
</dbReference>
<reference evidence="1 2" key="1">
    <citation type="submission" date="2019-02" db="EMBL/GenBank/DDBJ databases">
        <title>Deep-cultivation of Planctomycetes and their phenomic and genomic characterization uncovers novel biology.</title>
        <authorList>
            <person name="Wiegand S."/>
            <person name="Jogler M."/>
            <person name="Boedeker C."/>
            <person name="Pinto D."/>
            <person name="Vollmers J."/>
            <person name="Rivas-Marin E."/>
            <person name="Kohn T."/>
            <person name="Peeters S.H."/>
            <person name="Heuer A."/>
            <person name="Rast P."/>
            <person name="Oberbeckmann S."/>
            <person name="Bunk B."/>
            <person name="Jeske O."/>
            <person name="Meyerdierks A."/>
            <person name="Storesund J.E."/>
            <person name="Kallscheuer N."/>
            <person name="Luecker S."/>
            <person name="Lage O.M."/>
            <person name="Pohl T."/>
            <person name="Merkel B.J."/>
            <person name="Hornburger P."/>
            <person name="Mueller R.-W."/>
            <person name="Bruemmer F."/>
            <person name="Labrenz M."/>
            <person name="Spormann A.M."/>
            <person name="Op den Camp H."/>
            <person name="Overmann J."/>
            <person name="Amann R."/>
            <person name="Jetten M.S.M."/>
            <person name="Mascher T."/>
            <person name="Medema M.H."/>
            <person name="Devos D.P."/>
            <person name="Kaster A.-K."/>
            <person name="Ovreas L."/>
            <person name="Rohde M."/>
            <person name="Galperin M.Y."/>
            <person name="Jogler C."/>
        </authorList>
    </citation>
    <scope>NUCLEOTIDE SEQUENCE [LARGE SCALE GENOMIC DNA]</scope>
    <source>
        <strain evidence="1 2">Mal52</strain>
    </source>
</reference>
<sequence length="714" mass="80102">MKMRWELCDRAGVAVIGLALAFAAFAIPPSLCAQTVERQNHPLIVPLYPVRFGDRSLESTIRTDERYGHDGLFQGPRGWVYWNYLENPRPIQNSNLWPDMRSTYFIGRFAMPAGSSMTLRGTFPYARFFQFALYRFERNTFVAFGESLRGPDIEPDLGSTNPFRVGANRLEEDRDFTIHLLAEDPPKDRAQRAKNTLYIGRKGNDIEAVIRIYLADQNKDGTGWGPPTSPFAKHGLPTYEATLADGTQLSSEQVVEQFAKPIVGETQKPMTVDQWVQLVQAKDNDPQMPPETTPARHPPRWEKFWTIAYSVVGIFKSAEARAKIRYAGAMEGGGEGPYLVTYLSRQYGPVYVMQGKMPTFPDTYAGKDGKGAATMPAAQTQYWSLVSCESVPSGQVVDGLSDFQIPLDKDRNYTIVVSRPEDRPKNATRENGVAWIKWSPRGEGLEDPRNRPDFGMLILRIMGNAPSWKQRPDNILTPGTAEEVMGPYFPKGRYTTKEAFESQAAKATMITGQGKTMTLTMQTLPNARGYQYCELVFNYGTAGNEIYSTSPLAQADLDWWNNLDLKALAKEFGAESVYKNGPQWWSMDEVGVMASEPVPVAGAKMVFGAHLPAGTLKIPNYTVFNPAKTQNLLWKAGKPVYQLIDPDGHVYVLQGQKIPKDSIASLGKRLKKMPEGWKFRVKVLDEDLVMKLSPQKPIPSVQDEFNQIYIRIPE</sequence>
<accession>A0A517ZV12</accession>
<protein>
    <submittedName>
        <fullName evidence="1">Uncharacterized protein</fullName>
    </submittedName>
</protein>
<dbReference type="KEGG" id="sdyn:Mal52_47840"/>
<dbReference type="EMBL" id="CP036276">
    <property type="protein sequence ID" value="QDU46266.1"/>
    <property type="molecule type" value="Genomic_DNA"/>
</dbReference>
<organism evidence="1 2">
    <name type="scientific">Symmachiella dynata</name>
    <dbReference type="NCBI Taxonomy" id="2527995"/>
    <lineage>
        <taxon>Bacteria</taxon>
        <taxon>Pseudomonadati</taxon>
        <taxon>Planctomycetota</taxon>
        <taxon>Planctomycetia</taxon>
        <taxon>Planctomycetales</taxon>
        <taxon>Planctomycetaceae</taxon>
        <taxon>Symmachiella</taxon>
    </lineage>
</organism>
<dbReference type="Proteomes" id="UP000319383">
    <property type="component" value="Chromosome"/>
</dbReference>
<evidence type="ECO:0000313" key="2">
    <source>
        <dbReference type="Proteomes" id="UP000319383"/>
    </source>
</evidence>
<evidence type="ECO:0000313" key="1">
    <source>
        <dbReference type="EMBL" id="QDU46266.1"/>
    </source>
</evidence>
<name>A0A517ZV12_9PLAN</name>
<gene>
    <name evidence="1" type="ORF">Mal52_47840</name>
</gene>
<proteinExistence type="predicted"/>